<dbReference type="EMBL" id="CP030750">
    <property type="protein sequence ID" value="AXA25614.1"/>
    <property type="molecule type" value="Genomic_DNA"/>
</dbReference>
<name>A0AAD0LBH2_PSEPU</name>
<protein>
    <submittedName>
        <fullName evidence="1">Uncharacterized protein</fullName>
    </submittedName>
</protein>
<organism evidence="1 2">
    <name type="scientific">Pseudomonas putida</name>
    <name type="common">Arthrobacter siderocapsulatus</name>
    <dbReference type="NCBI Taxonomy" id="303"/>
    <lineage>
        <taxon>Bacteria</taxon>
        <taxon>Pseudomonadati</taxon>
        <taxon>Pseudomonadota</taxon>
        <taxon>Gammaproteobacteria</taxon>
        <taxon>Pseudomonadales</taxon>
        <taxon>Pseudomonadaceae</taxon>
        <taxon>Pseudomonas</taxon>
    </lineage>
</organism>
<dbReference type="AlphaFoldDB" id="A0AAD0LBH2"/>
<evidence type="ECO:0000313" key="2">
    <source>
        <dbReference type="Proteomes" id="UP000251617"/>
    </source>
</evidence>
<dbReference type="Proteomes" id="UP000251617">
    <property type="component" value="Chromosome"/>
</dbReference>
<reference evidence="1 2" key="1">
    <citation type="submission" date="2018-06" db="EMBL/GenBank/DDBJ databases">
        <title>The genome of Pseudomonas putida NX-1, a lignin degrader.</title>
        <authorList>
            <person name="Xu Z."/>
        </authorList>
    </citation>
    <scope>NUCLEOTIDE SEQUENCE [LARGE SCALE GENOMIC DNA]</scope>
    <source>
        <strain evidence="1 2">NX-1</strain>
    </source>
</reference>
<accession>A0AAD0LBH2</accession>
<proteinExistence type="predicted"/>
<evidence type="ECO:0000313" key="1">
    <source>
        <dbReference type="EMBL" id="AXA25614.1"/>
    </source>
</evidence>
<sequence length="79" mass="8915">MSLQSISHNLYEHTYLGYQASIYVLWEASLDFPTGMLVEVGRPGTTARTMRVNRPFSSPFEAVIEGKVMVEQYVQSQNG</sequence>
<gene>
    <name evidence="1" type="ORF">C1S65_16370</name>
</gene>